<dbReference type="Pfam" id="PF00004">
    <property type="entry name" value="AAA"/>
    <property type="match status" value="1"/>
</dbReference>
<evidence type="ECO:0000256" key="1">
    <source>
        <dbReference type="ARBA" id="ARBA00022737"/>
    </source>
</evidence>
<keyword evidence="8" id="KW-1185">Reference proteome</keyword>
<keyword evidence="1" id="KW-0677">Repeat</keyword>
<dbReference type="Gene3D" id="1.10.8.60">
    <property type="match status" value="2"/>
</dbReference>
<dbReference type="SMART" id="SM00382">
    <property type="entry name" value="AAA"/>
    <property type="match status" value="2"/>
</dbReference>
<organism evidence="7 8">
    <name type="scientific">Niabella digestorum</name>
    <dbReference type="NCBI Taxonomy" id="3117701"/>
    <lineage>
        <taxon>Bacteria</taxon>
        <taxon>Pseudomonadati</taxon>
        <taxon>Bacteroidota</taxon>
        <taxon>Chitinophagia</taxon>
        <taxon>Chitinophagales</taxon>
        <taxon>Chitinophagaceae</taxon>
        <taxon>Niabella</taxon>
    </lineage>
</organism>
<dbReference type="InterPro" id="IPR050130">
    <property type="entry name" value="ClpA_ClpB"/>
</dbReference>
<keyword evidence="7" id="KW-0378">Hydrolase</keyword>
<feature type="domain" description="Clp ATPase C-terminal" evidence="6">
    <location>
        <begin position="726"/>
        <end position="815"/>
    </location>
</feature>
<keyword evidence="3 7" id="KW-0067">ATP-binding</keyword>
<reference evidence="7 8" key="1">
    <citation type="submission" date="2024-01" db="EMBL/GenBank/DDBJ databases">
        <title>Niabella digestum sp. nov., isolated from waste digestion system.</title>
        <authorList>
            <person name="Zhang L."/>
        </authorList>
    </citation>
    <scope>NUCLEOTIDE SEQUENCE [LARGE SCALE GENOMIC DNA]</scope>
    <source>
        <strain evidence="7 8">A18</strain>
    </source>
</reference>
<keyword evidence="2" id="KW-0547">Nucleotide-binding</keyword>
<proteinExistence type="predicted"/>
<dbReference type="Pfam" id="PF02861">
    <property type="entry name" value="Clp_N"/>
    <property type="match status" value="1"/>
</dbReference>
<evidence type="ECO:0000256" key="2">
    <source>
        <dbReference type="ARBA" id="ARBA00022741"/>
    </source>
</evidence>
<gene>
    <name evidence="7" type="ORF">V2H41_07405</name>
</gene>
<dbReference type="InterPro" id="IPR001270">
    <property type="entry name" value="ClpA/B"/>
</dbReference>
<feature type="domain" description="AAA+ ATPase" evidence="5">
    <location>
        <begin position="204"/>
        <end position="342"/>
    </location>
</feature>
<dbReference type="SUPFAM" id="SSF81923">
    <property type="entry name" value="Double Clp-N motif"/>
    <property type="match status" value="1"/>
</dbReference>
<accession>A0ABU7RGG7</accession>
<dbReference type="GO" id="GO:0006508">
    <property type="term" value="P:proteolysis"/>
    <property type="evidence" value="ECO:0007669"/>
    <property type="project" value="UniProtKB-KW"/>
</dbReference>
<dbReference type="Pfam" id="PF10431">
    <property type="entry name" value="ClpB_D2-small"/>
    <property type="match status" value="1"/>
</dbReference>
<dbReference type="Gene3D" id="1.10.1780.10">
    <property type="entry name" value="Clp, N-terminal domain"/>
    <property type="match status" value="1"/>
</dbReference>
<feature type="domain" description="AAA+ ATPase" evidence="5">
    <location>
        <begin position="558"/>
        <end position="727"/>
    </location>
</feature>
<evidence type="ECO:0000259" key="5">
    <source>
        <dbReference type="SMART" id="SM00382"/>
    </source>
</evidence>
<evidence type="ECO:0000259" key="6">
    <source>
        <dbReference type="SMART" id="SM01086"/>
    </source>
</evidence>
<keyword evidence="4" id="KW-0143">Chaperone</keyword>
<evidence type="ECO:0000256" key="4">
    <source>
        <dbReference type="ARBA" id="ARBA00023186"/>
    </source>
</evidence>
<dbReference type="CDD" id="cd00009">
    <property type="entry name" value="AAA"/>
    <property type="match status" value="1"/>
</dbReference>
<dbReference type="InterPro" id="IPR036628">
    <property type="entry name" value="Clp_N_dom_sf"/>
</dbReference>
<evidence type="ECO:0000256" key="3">
    <source>
        <dbReference type="ARBA" id="ARBA00022840"/>
    </source>
</evidence>
<evidence type="ECO:0000313" key="8">
    <source>
        <dbReference type="Proteomes" id="UP001357452"/>
    </source>
</evidence>
<keyword evidence="7" id="KW-0645">Protease</keyword>
<dbReference type="Pfam" id="PF17871">
    <property type="entry name" value="AAA_lid_9"/>
    <property type="match status" value="1"/>
</dbReference>
<dbReference type="InterPro" id="IPR004176">
    <property type="entry name" value="Clp_R_N"/>
</dbReference>
<dbReference type="PANTHER" id="PTHR11638">
    <property type="entry name" value="ATP-DEPENDENT CLP PROTEASE"/>
    <property type="match status" value="1"/>
</dbReference>
<dbReference type="InterPro" id="IPR003593">
    <property type="entry name" value="AAA+_ATPase"/>
</dbReference>
<dbReference type="InterPro" id="IPR027417">
    <property type="entry name" value="P-loop_NTPase"/>
</dbReference>
<dbReference type="GO" id="GO:0008233">
    <property type="term" value="F:peptidase activity"/>
    <property type="evidence" value="ECO:0007669"/>
    <property type="project" value="UniProtKB-KW"/>
</dbReference>
<dbReference type="PANTHER" id="PTHR11638:SF18">
    <property type="entry name" value="HEAT SHOCK PROTEIN 104"/>
    <property type="match status" value="1"/>
</dbReference>
<evidence type="ECO:0000313" key="7">
    <source>
        <dbReference type="EMBL" id="MEE6187095.1"/>
    </source>
</evidence>
<name>A0ABU7RGG7_9BACT</name>
<comment type="caution">
    <text evidence="7">The sequence shown here is derived from an EMBL/GenBank/DDBJ whole genome shotgun (WGS) entry which is preliminary data.</text>
</comment>
<dbReference type="GO" id="GO:0005524">
    <property type="term" value="F:ATP binding"/>
    <property type="evidence" value="ECO:0007669"/>
    <property type="project" value="UniProtKB-KW"/>
</dbReference>
<dbReference type="Gene3D" id="3.40.50.300">
    <property type="entry name" value="P-loop containing nucleotide triphosphate hydrolases"/>
    <property type="match status" value="2"/>
</dbReference>
<sequence>MQLSPTLQKAINIAKAIAKENMHPRYAAPHLLRALLHDDVELDAWLMKADIDMYYLAEWADVRIENLPKSTAPKDEIPPADDVTAILDDADNIRLKLQSDEIQPLYVLASLSTPGVAFSFDQLKTFPLKRDDLIGLAQVGSDVDQLLRDIQVGASEQRGPLPANNALQKYCIDKTLLALEGKLDPIIGRDQEVRMMAEILCRRSKPNVILVGEPGVGKTALVDGFALAIADEKVPAILKNARVFELNNGAMAAGASYKGETEERLKSVITEIKKFEKAILFIDEIHVLLDKSGPFAGAANLLKPELARGAITIIGATTIDEYRKHIERDEAFARRFEMLDVDEPTPAVAFRMMKMVMPLYEQHHKISVPDETMQEAIRLAKRYIKDRRLPDAAIDLMDRSMAALRLVSDTGATTLALRKSDYEKLKESSDADLAEYKWHYHQLKTGMSPVVWSAVPAADDPEKMQSVKEISDFLDKVYEVLQPLTNEDRTVLDKHDVISIVADKTGIPLGKLQAQEKERLLNIKEILSQRVVGQDHAIKVVSDAILESRSGLGKPGQPIGSFFFLGPTGTGKTELAKSLADFLFQDSSNIIRFDMSEFKEEHSAALLYGAPPGYVGYEEGGLLVNKIRQQPYAVVLFDEIEKAHPSVFDLFLQILDEGKLHDKLGKEGDFSNALIVFTSNIGSQYVVDSFNSGSVPDHTHLLGVMGNYFRPEFLGRLTEIVPFAPMTQQMVERILEINLKDLHTALERQQITLTITADAKAKIAQLGFTPEFGARPLHGAIRSQIRRPLSQKIIAGELSAGSHITLDLEEYELKWILE</sequence>
<dbReference type="PRINTS" id="PR00300">
    <property type="entry name" value="CLPPROTEASEA"/>
</dbReference>
<protein>
    <submittedName>
        <fullName evidence="7">ATP-dependent Clp protease ATP-binding subunit</fullName>
    </submittedName>
</protein>
<dbReference type="Gene3D" id="4.10.860.10">
    <property type="entry name" value="UVR domain"/>
    <property type="match status" value="1"/>
</dbReference>
<dbReference type="Proteomes" id="UP001357452">
    <property type="component" value="Unassembled WGS sequence"/>
</dbReference>
<dbReference type="InterPro" id="IPR019489">
    <property type="entry name" value="Clp_ATPase_C"/>
</dbReference>
<dbReference type="EMBL" id="JAZGLY010000003">
    <property type="protein sequence ID" value="MEE6187095.1"/>
    <property type="molecule type" value="Genomic_DNA"/>
</dbReference>
<dbReference type="RefSeq" id="WP_330974504.1">
    <property type="nucleotide sequence ID" value="NZ_JAZGLY010000003.1"/>
</dbReference>
<dbReference type="Pfam" id="PF07724">
    <property type="entry name" value="AAA_2"/>
    <property type="match status" value="1"/>
</dbReference>
<dbReference type="SMART" id="SM01086">
    <property type="entry name" value="ClpB_D2-small"/>
    <property type="match status" value="1"/>
</dbReference>
<dbReference type="SUPFAM" id="SSF52540">
    <property type="entry name" value="P-loop containing nucleoside triphosphate hydrolases"/>
    <property type="match status" value="2"/>
</dbReference>
<dbReference type="InterPro" id="IPR041546">
    <property type="entry name" value="ClpA/ClpB_AAA_lid"/>
</dbReference>
<dbReference type="CDD" id="cd19499">
    <property type="entry name" value="RecA-like_ClpB_Hsp104-like"/>
    <property type="match status" value="1"/>
</dbReference>
<dbReference type="InterPro" id="IPR003959">
    <property type="entry name" value="ATPase_AAA_core"/>
</dbReference>